<evidence type="ECO:0000313" key="3">
    <source>
        <dbReference type="Proteomes" id="UP000184112"/>
    </source>
</evidence>
<dbReference type="EMBL" id="FQWH01000004">
    <property type="protein sequence ID" value="SHG72301.1"/>
    <property type="molecule type" value="Genomic_DNA"/>
</dbReference>
<dbReference type="RefSeq" id="WP_073409161.1">
    <property type="nucleotide sequence ID" value="NZ_FQWH01000004.1"/>
</dbReference>
<keyword evidence="1" id="KW-0812">Transmembrane</keyword>
<dbReference type="Pfam" id="PF13160">
    <property type="entry name" value="DUF3995"/>
    <property type="match status" value="1"/>
</dbReference>
<feature type="transmembrane region" description="Helical" evidence="1">
    <location>
        <begin position="50"/>
        <end position="68"/>
    </location>
</feature>
<sequence length="141" mass="15802">MAKIIAILLFFVFLFLSLIHVYWAFGGKWGTKGVYPTPDAQTPPKNPGIVPTLIVAVGLFGFGIFYLIKVRIVSAVLPLWLEKYGLWILMTIFTVRAIGDFKYLGFFKKIKNTKFGQNDTHYFAPLCLIIGILTLLIAVTG</sequence>
<feature type="transmembrane region" description="Helical" evidence="1">
    <location>
        <begin position="80"/>
        <end position="99"/>
    </location>
</feature>
<keyword evidence="1" id="KW-1133">Transmembrane helix</keyword>
<dbReference type="InterPro" id="IPR025058">
    <property type="entry name" value="DUF3995"/>
</dbReference>
<gene>
    <name evidence="2" type="ORF">SAMN05444388_10448</name>
</gene>
<organism evidence="2 3">
    <name type="scientific">Flavobacterium johnsoniae</name>
    <name type="common">Cytophaga johnsonae</name>
    <dbReference type="NCBI Taxonomy" id="986"/>
    <lineage>
        <taxon>Bacteria</taxon>
        <taxon>Pseudomonadati</taxon>
        <taxon>Bacteroidota</taxon>
        <taxon>Flavobacteriia</taxon>
        <taxon>Flavobacteriales</taxon>
        <taxon>Flavobacteriaceae</taxon>
        <taxon>Flavobacterium</taxon>
    </lineage>
</organism>
<feature type="transmembrane region" description="Helical" evidence="1">
    <location>
        <begin position="122"/>
        <end position="140"/>
    </location>
</feature>
<protein>
    <recommendedName>
        <fullName evidence="4">DUF3995 domain-containing protein</fullName>
    </recommendedName>
</protein>
<proteinExistence type="predicted"/>
<evidence type="ECO:0000256" key="1">
    <source>
        <dbReference type="SAM" id="Phobius"/>
    </source>
</evidence>
<reference evidence="2 3" key="1">
    <citation type="submission" date="2016-11" db="EMBL/GenBank/DDBJ databases">
        <authorList>
            <person name="Jaros S."/>
            <person name="Januszkiewicz K."/>
            <person name="Wedrychowicz H."/>
        </authorList>
    </citation>
    <scope>NUCLEOTIDE SEQUENCE [LARGE SCALE GENOMIC DNA]</scope>
    <source>
        <strain evidence="2 3">DSM 6792</strain>
    </source>
</reference>
<evidence type="ECO:0000313" key="2">
    <source>
        <dbReference type="EMBL" id="SHG72301.1"/>
    </source>
</evidence>
<dbReference type="AlphaFoldDB" id="A0A1M5M4W5"/>
<dbReference type="Proteomes" id="UP000184112">
    <property type="component" value="Unassembled WGS sequence"/>
</dbReference>
<name>A0A1M5M4W5_FLAJO</name>
<keyword evidence="1" id="KW-0472">Membrane</keyword>
<accession>A0A1M5M4W5</accession>
<evidence type="ECO:0008006" key="4">
    <source>
        <dbReference type="Google" id="ProtNLM"/>
    </source>
</evidence>